<dbReference type="PANTHER" id="PTHR46388">
    <property type="entry name" value="NHL REPEAT-CONTAINING PROTEIN 2"/>
    <property type="match status" value="1"/>
</dbReference>
<organism evidence="1 2">
    <name type="scientific">Rosa chinensis</name>
    <name type="common">China rose</name>
    <dbReference type="NCBI Taxonomy" id="74649"/>
    <lineage>
        <taxon>Eukaryota</taxon>
        <taxon>Viridiplantae</taxon>
        <taxon>Streptophyta</taxon>
        <taxon>Embryophyta</taxon>
        <taxon>Tracheophyta</taxon>
        <taxon>Spermatophyta</taxon>
        <taxon>Magnoliopsida</taxon>
        <taxon>eudicotyledons</taxon>
        <taxon>Gunneridae</taxon>
        <taxon>Pentapetalae</taxon>
        <taxon>rosids</taxon>
        <taxon>fabids</taxon>
        <taxon>Rosales</taxon>
        <taxon>Rosaceae</taxon>
        <taxon>Rosoideae</taxon>
        <taxon>Rosoideae incertae sedis</taxon>
        <taxon>Rosa</taxon>
    </lineage>
</organism>
<proteinExistence type="predicted"/>
<name>A0A2P6QQY1_ROSCH</name>
<sequence length="136" mass="15600">MREMSWLKLTVVNDGDMYLWRELGVNSWLIFAVVGPNGRLLAQHLEKDNDPRLFTSPLKFPGKLAVDVENNRLFISDSNHIRILLNSPWDVCFHLVNEKVYIAMAGQHQIWQLDTADGITRAFSGDGYERNLNGSR</sequence>
<dbReference type="Gene3D" id="2.120.10.30">
    <property type="entry name" value="TolB, C-terminal domain"/>
    <property type="match status" value="1"/>
</dbReference>
<evidence type="ECO:0000313" key="2">
    <source>
        <dbReference type="Proteomes" id="UP000238479"/>
    </source>
</evidence>
<dbReference type="STRING" id="74649.A0A2P6QQY1"/>
<reference evidence="1 2" key="1">
    <citation type="journal article" date="2018" name="Nat. Genet.">
        <title>The Rosa genome provides new insights in the design of modern roses.</title>
        <authorList>
            <person name="Bendahmane M."/>
        </authorList>
    </citation>
    <scope>NUCLEOTIDE SEQUENCE [LARGE SCALE GENOMIC DNA]</scope>
    <source>
        <strain evidence="2">cv. Old Blush</strain>
    </source>
</reference>
<dbReference type="InterPro" id="IPR011042">
    <property type="entry name" value="6-blade_b-propeller_TolB-like"/>
</dbReference>
<evidence type="ECO:0000313" key="1">
    <source>
        <dbReference type="EMBL" id="PRQ36585.1"/>
    </source>
</evidence>
<dbReference type="EMBL" id="PDCK01000042">
    <property type="protein sequence ID" value="PRQ36585.1"/>
    <property type="molecule type" value="Genomic_DNA"/>
</dbReference>
<dbReference type="AlphaFoldDB" id="A0A2P6QQY1"/>
<accession>A0A2P6QQY1</accession>
<comment type="caution">
    <text evidence="1">The sequence shown here is derived from an EMBL/GenBank/DDBJ whole genome shotgun (WGS) entry which is preliminary data.</text>
</comment>
<keyword evidence="2" id="KW-1185">Reference proteome</keyword>
<gene>
    <name evidence="1" type="ORF">RchiOBHm_Chr4g0393221</name>
</gene>
<dbReference type="Proteomes" id="UP000238479">
    <property type="component" value="Chromosome 4"/>
</dbReference>
<dbReference type="Gramene" id="PRQ36585">
    <property type="protein sequence ID" value="PRQ36585"/>
    <property type="gene ID" value="RchiOBHm_Chr4g0393221"/>
</dbReference>
<dbReference type="PANTHER" id="PTHR46388:SF2">
    <property type="entry name" value="NHL REPEAT-CONTAINING PROTEIN 2"/>
    <property type="match status" value="1"/>
</dbReference>
<dbReference type="SUPFAM" id="SSF63825">
    <property type="entry name" value="YWTD domain"/>
    <property type="match status" value="1"/>
</dbReference>
<protein>
    <submittedName>
        <fullName evidence="1">Putative transcription factor WD40-like family</fullName>
    </submittedName>
</protein>